<keyword evidence="4 5" id="KW-0472">Membrane</keyword>
<feature type="transmembrane region" description="Helical" evidence="5">
    <location>
        <begin position="130"/>
        <end position="149"/>
    </location>
</feature>
<evidence type="ECO:0000256" key="4">
    <source>
        <dbReference type="ARBA" id="ARBA00023136"/>
    </source>
</evidence>
<comment type="subcellular location">
    <subcellularLocation>
        <location evidence="1">Membrane</location>
        <topology evidence="1">Multi-pass membrane protein</topology>
    </subcellularLocation>
</comment>
<feature type="transmembrane region" description="Helical" evidence="5">
    <location>
        <begin position="248"/>
        <end position="270"/>
    </location>
</feature>
<feature type="transmembrane region" description="Helical" evidence="5">
    <location>
        <begin position="210"/>
        <end position="236"/>
    </location>
</feature>
<feature type="transmembrane region" description="Helical" evidence="5">
    <location>
        <begin position="36"/>
        <end position="54"/>
    </location>
</feature>
<feature type="transmembrane region" description="Helical" evidence="5">
    <location>
        <begin position="75"/>
        <end position="92"/>
    </location>
</feature>
<feature type="transmembrane region" description="Helical" evidence="5">
    <location>
        <begin position="12"/>
        <end position="30"/>
    </location>
</feature>
<keyword evidence="6" id="KW-1185">Reference proteome</keyword>
<dbReference type="WBParaSite" id="MBELARI_LOCUS6260">
    <property type="protein sequence ID" value="MBELARI_LOCUS6260"/>
    <property type="gene ID" value="MBELARI_LOCUS6260"/>
</dbReference>
<evidence type="ECO:0000256" key="2">
    <source>
        <dbReference type="ARBA" id="ARBA00022692"/>
    </source>
</evidence>
<dbReference type="InterPro" id="IPR050186">
    <property type="entry name" value="TPT_transporter"/>
</dbReference>
<dbReference type="Proteomes" id="UP000887575">
    <property type="component" value="Unassembled WGS sequence"/>
</dbReference>
<dbReference type="GO" id="GO:0016020">
    <property type="term" value="C:membrane"/>
    <property type="evidence" value="ECO:0007669"/>
    <property type="project" value="UniProtKB-SubCell"/>
</dbReference>
<keyword evidence="2 5" id="KW-0812">Transmembrane</keyword>
<evidence type="ECO:0000256" key="5">
    <source>
        <dbReference type="SAM" id="Phobius"/>
    </source>
</evidence>
<dbReference type="AlphaFoldDB" id="A0AAF3JAB9"/>
<evidence type="ECO:0008006" key="8">
    <source>
        <dbReference type="Google" id="ProtNLM"/>
    </source>
</evidence>
<reference evidence="7" key="1">
    <citation type="submission" date="2024-02" db="UniProtKB">
        <authorList>
            <consortium name="WormBaseParasite"/>
        </authorList>
    </citation>
    <scope>IDENTIFICATION</scope>
</reference>
<evidence type="ECO:0000256" key="1">
    <source>
        <dbReference type="ARBA" id="ARBA00004141"/>
    </source>
</evidence>
<accession>A0AAF3JAB9</accession>
<feature type="transmembrane region" description="Helical" evidence="5">
    <location>
        <begin position="282"/>
        <end position="299"/>
    </location>
</feature>
<protein>
    <recommendedName>
        <fullName evidence="8">Sugar phosphate transporter domain-containing protein</fullName>
    </recommendedName>
</protein>
<evidence type="ECO:0000313" key="6">
    <source>
        <dbReference type="Proteomes" id="UP000887575"/>
    </source>
</evidence>
<proteinExistence type="predicted"/>
<evidence type="ECO:0000256" key="3">
    <source>
        <dbReference type="ARBA" id="ARBA00022989"/>
    </source>
</evidence>
<name>A0AAF3JAB9_9BILA</name>
<keyword evidence="3 5" id="KW-1133">Transmembrane helix</keyword>
<dbReference type="PANTHER" id="PTHR11132">
    <property type="entry name" value="SOLUTE CARRIER FAMILY 35"/>
    <property type="match status" value="1"/>
</dbReference>
<sequence>MLKLLESNEAKSAFLYAGASLCTHLIAKVVVNRLFFDYPIVILMLQHAAALLLIEVARVTSLIKLTPYSLDRGRHLFLPSVLLSVSSWLSVASLEGIGMPVFDSVKRMTAIFVLVGGGFVLKRNWSEQKNALSIVVISLATALTVNFDLNMDRFSLFYGLIAAITQAIAYLQLEVLSATFPPIELLYMHSFNSLVVFLLADVIQDEVRDAFMYMMTSANGLFTCLLLILLISGLFLNFTMMHCISTNGALTTAITSNIRAAIQIMIAYYSWVHLFYDVMPTFIHWIGLFLALGFAVVLYRKPRNGYSNEKTYTNLA</sequence>
<organism evidence="6 7">
    <name type="scientific">Mesorhabditis belari</name>
    <dbReference type="NCBI Taxonomy" id="2138241"/>
    <lineage>
        <taxon>Eukaryota</taxon>
        <taxon>Metazoa</taxon>
        <taxon>Ecdysozoa</taxon>
        <taxon>Nematoda</taxon>
        <taxon>Chromadorea</taxon>
        <taxon>Rhabditida</taxon>
        <taxon>Rhabditina</taxon>
        <taxon>Rhabditomorpha</taxon>
        <taxon>Rhabditoidea</taxon>
        <taxon>Rhabditidae</taxon>
        <taxon>Mesorhabditinae</taxon>
        <taxon>Mesorhabditis</taxon>
    </lineage>
</organism>
<evidence type="ECO:0000313" key="7">
    <source>
        <dbReference type="WBParaSite" id="MBELARI_LOCUS6260"/>
    </source>
</evidence>
<feature type="transmembrane region" description="Helical" evidence="5">
    <location>
        <begin position="155"/>
        <end position="173"/>
    </location>
</feature>